<reference evidence="2" key="1">
    <citation type="submission" date="2019-09" db="EMBL/GenBank/DDBJ databases">
        <title>Mumia zhuanghuii sp. nov. isolated from the intestinal contents of plateau pika (Ochotona curzoniae) in the Qinghai-Tibet plateau of China.</title>
        <authorList>
            <person name="Tian Z."/>
        </authorList>
    </citation>
    <scope>NUCLEOTIDE SEQUENCE [LARGE SCALE GENOMIC DNA]</scope>
    <source>
        <strain evidence="2">L-031</strain>
    </source>
</reference>
<evidence type="ECO:0000313" key="1">
    <source>
        <dbReference type="EMBL" id="QEW04329.1"/>
    </source>
</evidence>
<organism evidence="1 2">
    <name type="scientific">Microbacterium lushaniae</name>
    <dbReference type="NCBI Taxonomy" id="2614639"/>
    <lineage>
        <taxon>Bacteria</taxon>
        <taxon>Bacillati</taxon>
        <taxon>Actinomycetota</taxon>
        <taxon>Actinomycetes</taxon>
        <taxon>Micrococcales</taxon>
        <taxon>Microbacteriaceae</taxon>
        <taxon>Microbacterium</taxon>
    </lineage>
</organism>
<gene>
    <name evidence="1" type="ORF">F6J85_15345</name>
</gene>
<proteinExistence type="predicted"/>
<protein>
    <submittedName>
        <fullName evidence="1">Uncharacterized protein</fullName>
    </submittedName>
</protein>
<name>A0A5J6L6M6_9MICO</name>
<dbReference type="Proteomes" id="UP000325516">
    <property type="component" value="Chromosome"/>
</dbReference>
<accession>A0A5J6L6M6</accession>
<sequence length="80" mass="9291">MWVMYEGGNSATPVIIGHVREPSLITAVELGAELGHDDGQRPGRRVRQYLRRRYPDHKPNSRWLLTAEQANDVREHFRAR</sequence>
<dbReference type="KEGG" id="mlz:F6J85_15345"/>
<keyword evidence="2" id="KW-1185">Reference proteome</keyword>
<evidence type="ECO:0000313" key="2">
    <source>
        <dbReference type="Proteomes" id="UP000325516"/>
    </source>
</evidence>
<dbReference type="EMBL" id="CP044232">
    <property type="protein sequence ID" value="QEW04329.1"/>
    <property type="molecule type" value="Genomic_DNA"/>
</dbReference>
<dbReference type="AlphaFoldDB" id="A0A5J6L6M6"/>